<dbReference type="AlphaFoldDB" id="A0A1B0ZS34"/>
<proteinExistence type="predicted"/>
<dbReference type="EMBL" id="CP015124">
    <property type="protein sequence ID" value="ANP36868.1"/>
    <property type="molecule type" value="Genomic_DNA"/>
</dbReference>
<evidence type="ECO:0000313" key="3">
    <source>
        <dbReference type="Proteomes" id="UP000092565"/>
    </source>
</evidence>
<protein>
    <submittedName>
        <fullName evidence="2">Uncharacterized protein</fullName>
    </submittedName>
</protein>
<evidence type="ECO:0000313" key="2">
    <source>
        <dbReference type="EMBL" id="ANP36868.1"/>
    </source>
</evidence>
<name>A0A1B0ZS34_9RHOB</name>
<feature type="region of interest" description="Disordered" evidence="1">
    <location>
        <begin position="1"/>
        <end position="43"/>
    </location>
</feature>
<evidence type="ECO:0000256" key="1">
    <source>
        <dbReference type="SAM" id="MobiDB-lite"/>
    </source>
</evidence>
<reference evidence="2 3" key="1">
    <citation type="submission" date="2016-04" db="EMBL/GenBank/DDBJ databases">
        <authorList>
            <person name="Evans L.H."/>
            <person name="Alamgir A."/>
            <person name="Owens N."/>
            <person name="Weber N.D."/>
            <person name="Virtaneva K."/>
            <person name="Barbian K."/>
            <person name="Babar A."/>
            <person name="Rosenke K."/>
        </authorList>
    </citation>
    <scope>NUCLEOTIDE SEQUENCE [LARGE SCALE GENOMIC DNA]</scope>
    <source>
        <strain evidence="2 3">JL2886</strain>
    </source>
</reference>
<organism evidence="2 3">
    <name type="scientific">Phaeobacter gallaeciensis</name>
    <dbReference type="NCBI Taxonomy" id="60890"/>
    <lineage>
        <taxon>Bacteria</taxon>
        <taxon>Pseudomonadati</taxon>
        <taxon>Pseudomonadota</taxon>
        <taxon>Alphaproteobacteria</taxon>
        <taxon>Rhodobacterales</taxon>
        <taxon>Roseobacteraceae</taxon>
        <taxon>Phaeobacter</taxon>
    </lineage>
</organism>
<keyword evidence="3" id="KW-1185">Reference proteome</keyword>
<sequence>MTRGLPQAGQRSGRRCGGAIWRRQSRHRAEDCEDVDEAGMAGG</sequence>
<accession>A0A1B0ZS34</accession>
<dbReference type="Proteomes" id="UP000092565">
    <property type="component" value="Chromosome"/>
</dbReference>
<gene>
    <name evidence="2" type="ORF">JL2886_01973</name>
</gene>